<reference evidence="4" key="1">
    <citation type="journal article" date="2021" name="Genome Biol. Evol.">
        <title>A High-Quality Reference Genome for a Parasitic Bivalve with Doubly Uniparental Inheritance (Bivalvia: Unionida).</title>
        <authorList>
            <person name="Smith C.H."/>
        </authorList>
    </citation>
    <scope>NUCLEOTIDE SEQUENCE</scope>
    <source>
        <strain evidence="4">CHS0354</strain>
    </source>
</reference>
<dbReference type="Pfam" id="PF16026">
    <property type="entry name" value="MIEAP"/>
    <property type="match status" value="1"/>
</dbReference>
<evidence type="ECO:0000256" key="2">
    <source>
        <dbReference type="SAM" id="MobiDB-lite"/>
    </source>
</evidence>
<feature type="compositionally biased region" description="Basic and acidic residues" evidence="2">
    <location>
        <begin position="426"/>
        <end position="439"/>
    </location>
</feature>
<feature type="region of interest" description="Disordered" evidence="2">
    <location>
        <begin position="426"/>
        <end position="493"/>
    </location>
</feature>
<proteinExistence type="predicted"/>
<gene>
    <name evidence="4" type="ORF">CHS0354_026370</name>
</gene>
<evidence type="ECO:0000259" key="3">
    <source>
        <dbReference type="Pfam" id="PF16026"/>
    </source>
</evidence>
<dbReference type="EMBL" id="JAEAOA010001575">
    <property type="protein sequence ID" value="KAK3602819.1"/>
    <property type="molecule type" value="Genomic_DNA"/>
</dbReference>
<name>A0AAE0W6F1_9BIVA</name>
<comment type="caution">
    <text evidence="4">The sequence shown here is derived from an EMBL/GenBank/DDBJ whole genome shotgun (WGS) entry which is preliminary data.</text>
</comment>
<reference evidence="4" key="2">
    <citation type="journal article" date="2021" name="Genome Biol. Evol.">
        <title>Developing a high-quality reference genome for a parasitic bivalve with doubly uniparental inheritance (Bivalvia: Unionida).</title>
        <authorList>
            <person name="Smith C.H."/>
        </authorList>
    </citation>
    <scope>NUCLEOTIDE SEQUENCE</scope>
    <source>
        <strain evidence="4">CHS0354</strain>
        <tissue evidence="4">Mantle</tissue>
    </source>
</reference>
<organism evidence="4 5">
    <name type="scientific">Potamilus streckersoni</name>
    <dbReference type="NCBI Taxonomy" id="2493646"/>
    <lineage>
        <taxon>Eukaryota</taxon>
        <taxon>Metazoa</taxon>
        <taxon>Spiralia</taxon>
        <taxon>Lophotrochozoa</taxon>
        <taxon>Mollusca</taxon>
        <taxon>Bivalvia</taxon>
        <taxon>Autobranchia</taxon>
        <taxon>Heteroconchia</taxon>
        <taxon>Palaeoheterodonta</taxon>
        <taxon>Unionida</taxon>
        <taxon>Unionoidea</taxon>
        <taxon>Unionidae</taxon>
        <taxon>Ambleminae</taxon>
        <taxon>Lampsilini</taxon>
        <taxon>Potamilus</taxon>
    </lineage>
</organism>
<protein>
    <recommendedName>
        <fullName evidence="3">Mitochondria-eating protein C-terminal domain-containing protein</fullName>
    </recommendedName>
</protein>
<evidence type="ECO:0000256" key="1">
    <source>
        <dbReference type="SAM" id="Coils"/>
    </source>
</evidence>
<feature type="domain" description="Mitochondria-eating protein C-terminal" evidence="3">
    <location>
        <begin position="218"/>
        <end position="406"/>
    </location>
</feature>
<accession>A0AAE0W6F1</accession>
<keyword evidence="1" id="KW-0175">Coiled coil</keyword>
<feature type="compositionally biased region" description="Low complexity" evidence="2">
    <location>
        <begin position="1"/>
        <end position="14"/>
    </location>
</feature>
<sequence>MASNTSRNSPTSSRGAGKKDPEELIDSQATVSTEDDLTRIIDAIVALQTVDVQKLQRLQRQFKLQTSVPCDLKNMQDEQDVKMGHKSDLRENYDELDPVKKDIKRESNKQSEKKGKELETVIDDINMNDQALSEQQNKIGQLKLSLEAANKDVKSLNKKVMECQVELEAKERRLKEQEKAIEDIKQAKDEALIRLSHEIGRKVSEGNPNITDLSDHKRPTKLGEIYSELYDNEWTNAFEVLTQTLKLNGEKAVELLLKILQESSKHASDLSQSNMKKIEKLLLGSSEEPTPNCKRLLREARKHVNIEKAEDHIQAYVKTLAARSDERTYLKKKQVEIYSKKCFQLCWLMSIQDPPVVLSKDPTRGSCFDTNIYRLFTHSGDKFDYVVWPALLLYNDGPIIVKGVAQPCLAPEANSNPSVCRFTTKDDKSFEETSEEKESSSASGSEKLKKKQDGNQTMGNAARSLKSGPRLEFSQTCSADGRKPITPKDVQGSELNQIFQSMRGKVSKRFPEHV</sequence>
<evidence type="ECO:0000313" key="5">
    <source>
        <dbReference type="Proteomes" id="UP001195483"/>
    </source>
</evidence>
<dbReference type="AlphaFoldDB" id="A0AAE0W6F1"/>
<evidence type="ECO:0000313" key="4">
    <source>
        <dbReference type="EMBL" id="KAK3602819.1"/>
    </source>
</evidence>
<feature type="coiled-coil region" evidence="1">
    <location>
        <begin position="132"/>
        <end position="194"/>
    </location>
</feature>
<keyword evidence="5" id="KW-1185">Reference proteome</keyword>
<dbReference type="Proteomes" id="UP001195483">
    <property type="component" value="Unassembled WGS sequence"/>
</dbReference>
<reference evidence="4" key="3">
    <citation type="submission" date="2023-05" db="EMBL/GenBank/DDBJ databases">
        <authorList>
            <person name="Smith C.H."/>
        </authorList>
    </citation>
    <scope>NUCLEOTIDE SEQUENCE</scope>
    <source>
        <strain evidence="4">CHS0354</strain>
        <tissue evidence="4">Mantle</tissue>
    </source>
</reference>
<dbReference type="InterPro" id="IPR031981">
    <property type="entry name" value="MIEAP_C"/>
</dbReference>
<feature type="region of interest" description="Disordered" evidence="2">
    <location>
        <begin position="1"/>
        <end position="30"/>
    </location>
</feature>